<organism evidence="7 8">
    <name type="scientific">Ruminococcus flavefaciens 007c</name>
    <dbReference type="NCBI Taxonomy" id="1341157"/>
    <lineage>
        <taxon>Bacteria</taxon>
        <taxon>Bacillati</taxon>
        <taxon>Bacillota</taxon>
        <taxon>Clostridia</taxon>
        <taxon>Eubacteriales</taxon>
        <taxon>Oscillospiraceae</taxon>
        <taxon>Ruminococcus</taxon>
    </lineage>
</organism>
<dbReference type="NCBIfam" id="TIGR01378">
    <property type="entry name" value="thi_PPkinase"/>
    <property type="match status" value="1"/>
</dbReference>
<keyword evidence="4" id="KW-0067">ATP-binding</keyword>
<dbReference type="Pfam" id="PF04263">
    <property type="entry name" value="TPK_catalytic"/>
    <property type="match status" value="1"/>
</dbReference>
<gene>
    <name evidence="7" type="ORF">RF007C_03975</name>
</gene>
<evidence type="ECO:0000313" key="8">
    <source>
        <dbReference type="Proteomes" id="UP000019365"/>
    </source>
</evidence>
<dbReference type="InterPro" id="IPR007371">
    <property type="entry name" value="TPK_catalytic"/>
</dbReference>
<dbReference type="InterPro" id="IPR006282">
    <property type="entry name" value="Thi_PPkinase"/>
</dbReference>
<sequence>MNRCAIFAGGDMPYLDKYMDSAFWQKYNYFICADCGYRHAVKLGILPDLIVGDFDSFGGDLPRGVEVLRSVPEKDDTDTLMAVKKAIEMGYNNIDLYGALGGDRFDHSIANIQTMIYALQQGASLEIWGESRLLIQEADEGGVSYRKPVSGGMYLSVFALTESIGIEYLRGVKYPLEDYRMVQSFPIGVSNEITGESAELRIKDGLALVILTPMKKK</sequence>
<evidence type="ECO:0000256" key="1">
    <source>
        <dbReference type="ARBA" id="ARBA00022679"/>
    </source>
</evidence>
<accession>W7ULI3</accession>
<dbReference type="GO" id="GO:0009229">
    <property type="term" value="P:thiamine diphosphate biosynthetic process"/>
    <property type="evidence" value="ECO:0007669"/>
    <property type="project" value="InterPro"/>
</dbReference>
<dbReference type="SUPFAM" id="SSF63999">
    <property type="entry name" value="Thiamin pyrophosphokinase, catalytic domain"/>
    <property type="match status" value="1"/>
</dbReference>
<dbReference type="Proteomes" id="UP000019365">
    <property type="component" value="Unassembled WGS sequence"/>
</dbReference>
<dbReference type="OrthoDB" id="9804377at2"/>
<dbReference type="EMBL" id="ATAX01000010">
    <property type="protein sequence ID" value="EWM54623.1"/>
    <property type="molecule type" value="Genomic_DNA"/>
</dbReference>
<evidence type="ECO:0000256" key="3">
    <source>
        <dbReference type="ARBA" id="ARBA00022777"/>
    </source>
</evidence>
<protein>
    <recommendedName>
        <fullName evidence="5">Thiamine diphosphokinase</fullName>
        <ecNumber evidence="5">2.7.6.2</ecNumber>
    </recommendedName>
</protein>
<dbReference type="InterPro" id="IPR007373">
    <property type="entry name" value="Thiamin_PyroPKinase_B1-bd"/>
</dbReference>
<evidence type="ECO:0000256" key="2">
    <source>
        <dbReference type="ARBA" id="ARBA00022741"/>
    </source>
</evidence>
<name>W7ULI3_RUMFL</name>
<evidence type="ECO:0000256" key="5">
    <source>
        <dbReference type="NCBIfam" id="TIGR01378"/>
    </source>
</evidence>
<dbReference type="CDD" id="cd07995">
    <property type="entry name" value="TPK"/>
    <property type="match status" value="1"/>
</dbReference>
<dbReference type="GO" id="GO:0006772">
    <property type="term" value="P:thiamine metabolic process"/>
    <property type="evidence" value="ECO:0007669"/>
    <property type="project" value="UniProtKB-UniRule"/>
</dbReference>
<dbReference type="GO" id="GO:0005524">
    <property type="term" value="F:ATP binding"/>
    <property type="evidence" value="ECO:0007669"/>
    <property type="project" value="UniProtKB-KW"/>
</dbReference>
<dbReference type="EC" id="2.7.6.2" evidence="5"/>
<dbReference type="PANTHER" id="PTHR41299">
    <property type="entry name" value="THIAMINE PYROPHOSPHOKINASE"/>
    <property type="match status" value="1"/>
</dbReference>
<dbReference type="InterPro" id="IPR053149">
    <property type="entry name" value="TPK"/>
</dbReference>
<evidence type="ECO:0000256" key="4">
    <source>
        <dbReference type="ARBA" id="ARBA00022840"/>
    </source>
</evidence>
<dbReference type="GO" id="GO:0016301">
    <property type="term" value="F:kinase activity"/>
    <property type="evidence" value="ECO:0007669"/>
    <property type="project" value="UniProtKB-KW"/>
</dbReference>
<dbReference type="PATRIC" id="fig|1341157.4.peg.675"/>
<proteinExistence type="predicted"/>
<keyword evidence="2" id="KW-0547">Nucleotide-binding</keyword>
<reference evidence="7 8" key="1">
    <citation type="journal article" date="2014" name="PLoS ONE">
        <title>Rumen cellulosomics: divergent fiber-degrading strategies revealed by comparative genome-wide analysis of six ruminococcal strains.</title>
        <authorList>
            <person name="Dassa B."/>
            <person name="Borovok I."/>
            <person name="Ruimy-Israeli V."/>
            <person name="Lamed R."/>
            <person name="Flint H.J."/>
            <person name="Duncan S.H."/>
            <person name="Henrissat B."/>
            <person name="Coutinho P."/>
            <person name="Morrison M."/>
            <person name="Mosoni P."/>
            <person name="Yeoman C.J."/>
            <person name="White B.A."/>
            <person name="Bayer E.A."/>
        </authorList>
    </citation>
    <scope>NUCLEOTIDE SEQUENCE [LARGE SCALE GENOMIC DNA]</scope>
    <source>
        <strain evidence="7 8">007c</strain>
    </source>
</reference>
<comment type="caution">
    <text evidence="7">The sequence shown here is derived from an EMBL/GenBank/DDBJ whole genome shotgun (WGS) entry which is preliminary data.</text>
</comment>
<keyword evidence="1" id="KW-0808">Transferase</keyword>
<dbReference type="SMART" id="SM00983">
    <property type="entry name" value="TPK_B1_binding"/>
    <property type="match status" value="1"/>
</dbReference>
<dbReference type="GO" id="GO:0030975">
    <property type="term" value="F:thiamine binding"/>
    <property type="evidence" value="ECO:0007669"/>
    <property type="project" value="InterPro"/>
</dbReference>
<dbReference type="Gene3D" id="3.40.50.10240">
    <property type="entry name" value="Thiamin pyrophosphokinase, catalytic domain"/>
    <property type="match status" value="1"/>
</dbReference>
<dbReference type="PANTHER" id="PTHR41299:SF1">
    <property type="entry name" value="THIAMINE PYROPHOSPHOKINASE"/>
    <property type="match status" value="1"/>
</dbReference>
<evidence type="ECO:0000313" key="7">
    <source>
        <dbReference type="EMBL" id="EWM54623.1"/>
    </source>
</evidence>
<feature type="domain" description="Thiamin pyrophosphokinase thiamin-binding" evidence="6">
    <location>
        <begin position="142"/>
        <end position="208"/>
    </location>
</feature>
<keyword evidence="8" id="KW-1185">Reference proteome</keyword>
<evidence type="ECO:0000259" key="6">
    <source>
        <dbReference type="SMART" id="SM00983"/>
    </source>
</evidence>
<dbReference type="eggNOG" id="COG1564">
    <property type="taxonomic scope" value="Bacteria"/>
</dbReference>
<dbReference type="InterPro" id="IPR036759">
    <property type="entry name" value="TPK_catalytic_sf"/>
</dbReference>
<dbReference type="RefSeq" id="WP_019679052.1">
    <property type="nucleotide sequence ID" value="NZ_ATAX01000010.1"/>
</dbReference>
<keyword evidence="3" id="KW-0418">Kinase</keyword>
<dbReference type="AlphaFoldDB" id="W7ULI3"/>
<dbReference type="GO" id="GO:0004788">
    <property type="term" value="F:thiamine diphosphokinase activity"/>
    <property type="evidence" value="ECO:0007669"/>
    <property type="project" value="UniProtKB-UniRule"/>
</dbReference>
<dbReference type="Pfam" id="PF04265">
    <property type="entry name" value="TPK_B1_binding"/>
    <property type="match status" value="1"/>
</dbReference>